<dbReference type="Proteomes" id="UP001596024">
    <property type="component" value="Unassembled WGS sequence"/>
</dbReference>
<keyword evidence="1" id="KW-0732">Signal</keyword>
<evidence type="ECO:0000256" key="1">
    <source>
        <dbReference type="SAM" id="SignalP"/>
    </source>
</evidence>
<sequence length="276" mass="30163">MKQIAFFLSIFVSSVFLQAYGADGQSARSEAAQAQAGRATIAQEVEGRTDRQGRLSPEARAAIESGDLARMRALVSEDDRENLPDVQAFYCTADNCWCKGLADCMDLFETRICRGDFICHGTTGWCNCSFLIIPTLDDDDENARPNDSIRTTTPAIRAALEAGDYQRAISLLHRNQNFRGARGPQTAGQQSSVRQTLQVQPDNGHPQIPPDAQPFQCNRNSCDCLNVQDCIRLIGTGLCADRLDCGDNKCSCNRARVVAPSNPSTSSTILRGADRH</sequence>
<comment type="caution">
    <text evidence="2">The sequence shown here is derived from an EMBL/GenBank/DDBJ whole genome shotgun (WGS) entry which is preliminary data.</text>
</comment>
<keyword evidence="3" id="KW-1185">Reference proteome</keyword>
<dbReference type="EMBL" id="JBHSGQ010000002">
    <property type="protein sequence ID" value="MFC4724479.1"/>
    <property type="molecule type" value="Genomic_DNA"/>
</dbReference>
<gene>
    <name evidence="2" type="ORF">ACFPB0_04160</name>
</gene>
<protein>
    <submittedName>
        <fullName evidence="2">Uncharacterized protein</fullName>
    </submittedName>
</protein>
<feature type="signal peptide" evidence="1">
    <location>
        <begin position="1"/>
        <end position="21"/>
    </location>
</feature>
<accession>A0ABV9NAF5</accession>
<reference evidence="3" key="1">
    <citation type="journal article" date="2019" name="Int. J. Syst. Evol. Microbiol.">
        <title>The Global Catalogue of Microorganisms (GCM) 10K type strain sequencing project: providing services to taxonomists for standard genome sequencing and annotation.</title>
        <authorList>
            <consortium name="The Broad Institute Genomics Platform"/>
            <consortium name="The Broad Institute Genome Sequencing Center for Infectious Disease"/>
            <person name="Wu L."/>
            <person name="Ma J."/>
        </authorList>
    </citation>
    <scope>NUCLEOTIDE SEQUENCE [LARGE SCALE GENOMIC DNA]</scope>
    <source>
        <strain evidence="3">CCUG 62981</strain>
    </source>
</reference>
<evidence type="ECO:0000313" key="2">
    <source>
        <dbReference type="EMBL" id="MFC4724479.1"/>
    </source>
</evidence>
<dbReference type="RefSeq" id="WP_371393607.1">
    <property type="nucleotide sequence ID" value="NZ_CP163421.1"/>
</dbReference>
<proteinExistence type="predicted"/>
<organism evidence="2 3">
    <name type="scientific">Glycocaulis abyssi</name>
    <dbReference type="NCBI Taxonomy" id="1433403"/>
    <lineage>
        <taxon>Bacteria</taxon>
        <taxon>Pseudomonadati</taxon>
        <taxon>Pseudomonadota</taxon>
        <taxon>Alphaproteobacteria</taxon>
        <taxon>Maricaulales</taxon>
        <taxon>Maricaulaceae</taxon>
        <taxon>Glycocaulis</taxon>
    </lineage>
</organism>
<feature type="chain" id="PRO_5046163658" evidence="1">
    <location>
        <begin position="22"/>
        <end position="276"/>
    </location>
</feature>
<name>A0ABV9NAF5_9PROT</name>
<evidence type="ECO:0000313" key="3">
    <source>
        <dbReference type="Proteomes" id="UP001596024"/>
    </source>
</evidence>